<keyword evidence="4" id="KW-0906">Nuclear pore complex</keyword>
<evidence type="ECO:0000256" key="4">
    <source>
        <dbReference type="ARBA" id="ARBA00023132"/>
    </source>
</evidence>
<keyword evidence="7" id="KW-1185">Reference proteome</keyword>
<proteinExistence type="predicted"/>
<dbReference type="GO" id="GO:0015031">
    <property type="term" value="P:protein transport"/>
    <property type="evidence" value="ECO:0007669"/>
    <property type="project" value="UniProtKB-KW"/>
</dbReference>
<dbReference type="InterPro" id="IPR007846">
    <property type="entry name" value="RRM_NUP35_dom"/>
</dbReference>
<reference evidence="6 7" key="1">
    <citation type="submission" date="2019-05" db="EMBL/GenBank/DDBJ databases">
        <title>The compact genome of Giardia muris reveals important steps in the evolution of intestinal protozoan parasites.</title>
        <authorList>
            <person name="Xu F."/>
            <person name="Jimenez-Gonzalez A."/>
            <person name="Einarsson E."/>
            <person name="Astvaldsson A."/>
            <person name="Peirasmaki D."/>
            <person name="Eckmann L."/>
            <person name="Andersson J.O."/>
            <person name="Svard S.G."/>
            <person name="Jerlstrom-Hultqvist J."/>
        </authorList>
    </citation>
    <scope>NUCLEOTIDE SEQUENCE [LARGE SCALE GENOMIC DNA]</scope>
    <source>
        <strain evidence="6 7">Roberts-Thomson</strain>
    </source>
</reference>
<protein>
    <submittedName>
        <fullName evidence="6">Nup53/35/40-type RNA recognition motif-containing protein</fullName>
    </submittedName>
</protein>
<dbReference type="GO" id="GO:0005643">
    <property type="term" value="C:nuclear pore"/>
    <property type="evidence" value="ECO:0007669"/>
    <property type="project" value="UniProtKB-SubCell"/>
</dbReference>
<dbReference type="Proteomes" id="UP000315496">
    <property type="component" value="Chromosome 3"/>
</dbReference>
<evidence type="ECO:0000313" key="6">
    <source>
        <dbReference type="EMBL" id="TNJ27575.1"/>
    </source>
</evidence>
<dbReference type="InterPro" id="IPR012677">
    <property type="entry name" value="Nucleotide-bd_a/b_plait_sf"/>
</dbReference>
<keyword evidence="2" id="KW-0653">Protein transport</keyword>
<gene>
    <name evidence="6" type="ORF">GMRT_14413</name>
</gene>
<evidence type="ECO:0000313" key="7">
    <source>
        <dbReference type="Proteomes" id="UP000315496"/>
    </source>
</evidence>
<name>A0A4Z1SRH3_GIAMU</name>
<dbReference type="Gene3D" id="3.30.70.330">
    <property type="match status" value="1"/>
</dbReference>
<evidence type="ECO:0000259" key="5">
    <source>
        <dbReference type="Pfam" id="PF05172"/>
    </source>
</evidence>
<keyword evidence="3" id="KW-0811">Translocation</keyword>
<evidence type="ECO:0000256" key="2">
    <source>
        <dbReference type="ARBA" id="ARBA00022927"/>
    </source>
</evidence>
<evidence type="ECO:0000256" key="3">
    <source>
        <dbReference type="ARBA" id="ARBA00023010"/>
    </source>
</evidence>
<keyword evidence="4" id="KW-0539">Nucleus</keyword>
<dbReference type="OrthoDB" id="3365060at2759"/>
<keyword evidence="4" id="KW-0509">mRNA transport</keyword>
<dbReference type="EMBL" id="VDLU01000003">
    <property type="protein sequence ID" value="TNJ27575.1"/>
    <property type="molecule type" value="Genomic_DNA"/>
</dbReference>
<accession>A0A4Z1SRH3</accession>
<dbReference type="Pfam" id="PF05172">
    <property type="entry name" value="RRM_Nup35"/>
    <property type="match status" value="1"/>
</dbReference>
<organism evidence="6 7">
    <name type="scientific">Giardia muris</name>
    <dbReference type="NCBI Taxonomy" id="5742"/>
    <lineage>
        <taxon>Eukaryota</taxon>
        <taxon>Metamonada</taxon>
        <taxon>Diplomonadida</taxon>
        <taxon>Hexamitidae</taxon>
        <taxon>Giardiinae</taxon>
        <taxon>Giardia</taxon>
    </lineage>
</organism>
<sequence length="172" mass="18636">MSEAGTVHNAGSAYTHDRRALSALGASRELEAPLLAPPAPKKVVPDPISLASINCCVTVYGYTPANLSLIMHGLLDYGQIESAHFDPDPHSNLFHVRFSDSLSAQAAVAARRIQLSRRSIVGVTACMRPEKELELRPAEPLPLSAFALTSPRPPTIRTTIFERVVNWLSSLL</sequence>
<dbReference type="AlphaFoldDB" id="A0A4Z1SRH3"/>
<dbReference type="InterPro" id="IPR035979">
    <property type="entry name" value="RBD_domain_sf"/>
</dbReference>
<dbReference type="VEuPathDB" id="GiardiaDB:GMRT_14413"/>
<comment type="caution">
    <text evidence="6">The sequence shown here is derived from an EMBL/GenBank/DDBJ whole genome shotgun (WGS) entry which is preliminary data.</text>
</comment>
<keyword evidence="2" id="KW-0813">Transport</keyword>
<comment type="subcellular location">
    <subcellularLocation>
        <location evidence="1">Nucleus</location>
        <location evidence="1">Nuclear pore complex</location>
    </subcellularLocation>
</comment>
<dbReference type="GO" id="GO:0003676">
    <property type="term" value="F:nucleic acid binding"/>
    <property type="evidence" value="ECO:0007669"/>
    <property type="project" value="InterPro"/>
</dbReference>
<evidence type="ECO:0000256" key="1">
    <source>
        <dbReference type="ARBA" id="ARBA00004567"/>
    </source>
</evidence>
<dbReference type="SUPFAM" id="SSF54928">
    <property type="entry name" value="RNA-binding domain, RBD"/>
    <property type="match status" value="1"/>
</dbReference>
<feature type="domain" description="RRM Nup35-type" evidence="5">
    <location>
        <begin position="55"/>
        <end position="132"/>
    </location>
</feature>